<gene>
    <name evidence="9" type="ORF">V6255_06315</name>
</gene>
<feature type="signal peptide" evidence="7">
    <location>
        <begin position="1"/>
        <end position="22"/>
    </location>
</feature>
<dbReference type="InterPro" id="IPR001478">
    <property type="entry name" value="PDZ"/>
</dbReference>
<protein>
    <submittedName>
        <fullName evidence="9">Do family serine endopeptidase</fullName>
        <ecNumber evidence="9">3.4.21.107</ecNumber>
    </submittedName>
</protein>
<name>A0ABU9HA38_9GAMM</name>
<reference evidence="9 10" key="1">
    <citation type="submission" date="2024-02" db="EMBL/GenBank/DDBJ databases">
        <title>Bacteria isolated from the canopy kelp, Nereocystis luetkeana.</title>
        <authorList>
            <person name="Pfister C.A."/>
            <person name="Younker I.T."/>
            <person name="Light S.H."/>
        </authorList>
    </citation>
    <scope>NUCLEOTIDE SEQUENCE [LARGE SCALE GENOMIC DNA]</scope>
    <source>
        <strain evidence="9 10">TI.2.07</strain>
    </source>
</reference>
<evidence type="ECO:0000256" key="7">
    <source>
        <dbReference type="SAM" id="SignalP"/>
    </source>
</evidence>
<dbReference type="PROSITE" id="PS50106">
    <property type="entry name" value="PDZ"/>
    <property type="match status" value="2"/>
</dbReference>
<evidence type="ECO:0000313" key="9">
    <source>
        <dbReference type="EMBL" id="MEL0658754.1"/>
    </source>
</evidence>
<dbReference type="PRINTS" id="PR00834">
    <property type="entry name" value="PROTEASES2C"/>
</dbReference>
<keyword evidence="2" id="KW-0645">Protease</keyword>
<dbReference type="Gene3D" id="2.40.10.120">
    <property type="match status" value="1"/>
</dbReference>
<dbReference type="Pfam" id="PF13180">
    <property type="entry name" value="PDZ_2"/>
    <property type="match status" value="1"/>
</dbReference>
<keyword evidence="5 9" id="KW-0378">Hydrolase</keyword>
<proteinExistence type="inferred from homology"/>
<sequence length="451" mass="47631">MSGFKQTLLLSILILTSINVSAVLPTAIDGNNLPSLAPLIKKVSPAVVDISVSGGSKISSQNPKNLLDFLTPNSSVQTKSQPFSGLGSGVIIDADKGYIITNYHVIEHADKIIISLISGRQYEATVVGQDPQSDVALLQIKNKYPLVEITFADSDKLQVGDFTIAIGNPFGLGQTVTSGIVSALGRSGLNLQNLENYIQTDAAINSGNSGGALLNLKGELIGINTAILGPNGGNIGIAFAIPANMVKNLSQQLLEFGEIRRGILGIKGGEVTPELAKSFELEINHGAFIYQVTPNSAADKAGLKAGDVITSVNGTNIKSFAALRAKIGTLSAGKKVTLDVMQDDQEKTIIVTLGGKDSTTSTVTPSPTIIFEGAILKDAEKGQLIPGVNVAQVEKNSEADRLGIVKGDVIIAVNRTKVINQQQLMTELKKAKNMRALNIMRNNRPIYIILD</sequence>
<dbReference type="Pfam" id="PF13365">
    <property type="entry name" value="Trypsin_2"/>
    <property type="match status" value="1"/>
</dbReference>
<evidence type="ECO:0000256" key="3">
    <source>
        <dbReference type="ARBA" id="ARBA00022729"/>
    </source>
</evidence>
<feature type="chain" id="PRO_5047181918" evidence="7">
    <location>
        <begin position="23"/>
        <end position="451"/>
    </location>
</feature>
<dbReference type="Pfam" id="PF00595">
    <property type="entry name" value="PDZ"/>
    <property type="match status" value="1"/>
</dbReference>
<dbReference type="GO" id="GO:0016787">
    <property type="term" value="F:hydrolase activity"/>
    <property type="evidence" value="ECO:0007669"/>
    <property type="project" value="UniProtKB-KW"/>
</dbReference>
<comment type="caution">
    <text evidence="9">The sequence shown here is derived from an EMBL/GenBank/DDBJ whole genome shotgun (WGS) entry which is preliminary data.</text>
</comment>
<comment type="similarity">
    <text evidence="1">Belongs to the peptidase S1C family.</text>
</comment>
<dbReference type="SUPFAM" id="SSF50156">
    <property type="entry name" value="PDZ domain-like"/>
    <property type="match status" value="2"/>
</dbReference>
<dbReference type="EC" id="3.4.21.107" evidence="9"/>
<dbReference type="PANTHER" id="PTHR22939:SF129">
    <property type="entry name" value="SERINE PROTEASE HTRA2, MITOCHONDRIAL"/>
    <property type="match status" value="1"/>
</dbReference>
<dbReference type="RefSeq" id="WP_341627396.1">
    <property type="nucleotide sequence ID" value="NZ_JBAKBA010000011.1"/>
</dbReference>
<dbReference type="EMBL" id="JBAKBA010000011">
    <property type="protein sequence ID" value="MEL0658754.1"/>
    <property type="molecule type" value="Genomic_DNA"/>
</dbReference>
<dbReference type="InterPro" id="IPR001940">
    <property type="entry name" value="Peptidase_S1C"/>
</dbReference>
<evidence type="ECO:0000259" key="8">
    <source>
        <dbReference type="PROSITE" id="PS50106"/>
    </source>
</evidence>
<dbReference type="SMART" id="SM00228">
    <property type="entry name" value="PDZ"/>
    <property type="match status" value="2"/>
</dbReference>
<dbReference type="PANTHER" id="PTHR22939">
    <property type="entry name" value="SERINE PROTEASE FAMILY S1C HTRA-RELATED"/>
    <property type="match status" value="1"/>
</dbReference>
<keyword evidence="10" id="KW-1185">Reference proteome</keyword>
<evidence type="ECO:0000313" key="10">
    <source>
        <dbReference type="Proteomes" id="UP001366060"/>
    </source>
</evidence>
<dbReference type="CDD" id="cd10839">
    <property type="entry name" value="cpPDZ1_DegP-like"/>
    <property type="match status" value="1"/>
</dbReference>
<evidence type="ECO:0000256" key="4">
    <source>
        <dbReference type="ARBA" id="ARBA00022737"/>
    </source>
</evidence>
<dbReference type="Proteomes" id="UP001366060">
    <property type="component" value="Unassembled WGS sequence"/>
</dbReference>
<dbReference type="InterPro" id="IPR036034">
    <property type="entry name" value="PDZ_sf"/>
</dbReference>
<dbReference type="SUPFAM" id="SSF50494">
    <property type="entry name" value="Trypsin-like serine proteases"/>
    <property type="match status" value="1"/>
</dbReference>
<evidence type="ECO:0000256" key="6">
    <source>
        <dbReference type="ARBA" id="ARBA00022825"/>
    </source>
</evidence>
<dbReference type="NCBIfam" id="TIGR02037">
    <property type="entry name" value="degP_htrA_DO"/>
    <property type="match status" value="1"/>
</dbReference>
<feature type="domain" description="PDZ" evidence="8">
    <location>
        <begin position="253"/>
        <end position="344"/>
    </location>
</feature>
<keyword evidence="3 7" id="KW-0732">Signal</keyword>
<evidence type="ECO:0000256" key="5">
    <source>
        <dbReference type="ARBA" id="ARBA00022801"/>
    </source>
</evidence>
<organism evidence="9 10">
    <name type="scientific">Psychromonas arctica</name>
    <dbReference type="NCBI Taxonomy" id="168275"/>
    <lineage>
        <taxon>Bacteria</taxon>
        <taxon>Pseudomonadati</taxon>
        <taxon>Pseudomonadota</taxon>
        <taxon>Gammaproteobacteria</taxon>
        <taxon>Alteromonadales</taxon>
        <taxon>Psychromonadaceae</taxon>
        <taxon>Psychromonas</taxon>
    </lineage>
</organism>
<accession>A0ABU9HA38</accession>
<keyword evidence="4" id="KW-0677">Repeat</keyword>
<evidence type="ECO:0000256" key="1">
    <source>
        <dbReference type="ARBA" id="ARBA00010541"/>
    </source>
</evidence>
<keyword evidence="6" id="KW-0720">Serine protease</keyword>
<evidence type="ECO:0000256" key="2">
    <source>
        <dbReference type="ARBA" id="ARBA00022670"/>
    </source>
</evidence>
<dbReference type="Gene3D" id="2.30.42.10">
    <property type="match status" value="2"/>
</dbReference>
<feature type="domain" description="PDZ" evidence="8">
    <location>
        <begin position="373"/>
        <end position="443"/>
    </location>
</feature>
<dbReference type="InterPro" id="IPR009003">
    <property type="entry name" value="Peptidase_S1_PA"/>
</dbReference>
<dbReference type="InterPro" id="IPR011782">
    <property type="entry name" value="Pept_S1C_Do"/>
</dbReference>